<sequence length="126" mass="14090">MWQGLMALEADMGSWVVGRVRGGPRGGQAGTVRLISALSLDRRNSKLRAKRGHSTDSDLAIGHSPAASQQDWVCDIDNPSKARNQIRSRVQTGRARDTWRQDYNVCLRSIKETELEKRPETMILST</sequence>
<reference evidence="3" key="2">
    <citation type="submission" date="2017-12" db="EMBL/GenBank/DDBJ databases">
        <title>Genome sequence of the Bar-tailed Godwit (Limosa lapponica baueri).</title>
        <authorList>
            <person name="Lima N.C.B."/>
            <person name="Parody-Merino A.M."/>
            <person name="Battley P.F."/>
            <person name="Fidler A.E."/>
            <person name="Prosdocimi F."/>
        </authorList>
    </citation>
    <scope>NUCLEOTIDE SEQUENCE [LARGE SCALE GENOMIC DNA]</scope>
</reference>
<gene>
    <name evidence="2" type="ORF">llap_6211</name>
</gene>
<keyword evidence="3" id="KW-1185">Reference proteome</keyword>
<accession>A0A2I0UBQ7</accession>
<organism evidence="2 3">
    <name type="scientific">Limosa lapponica baueri</name>
    <dbReference type="NCBI Taxonomy" id="1758121"/>
    <lineage>
        <taxon>Eukaryota</taxon>
        <taxon>Metazoa</taxon>
        <taxon>Chordata</taxon>
        <taxon>Craniata</taxon>
        <taxon>Vertebrata</taxon>
        <taxon>Euteleostomi</taxon>
        <taxon>Archelosauria</taxon>
        <taxon>Archosauria</taxon>
        <taxon>Dinosauria</taxon>
        <taxon>Saurischia</taxon>
        <taxon>Theropoda</taxon>
        <taxon>Coelurosauria</taxon>
        <taxon>Aves</taxon>
        <taxon>Neognathae</taxon>
        <taxon>Neoaves</taxon>
        <taxon>Charadriiformes</taxon>
        <taxon>Scolopacidae</taxon>
        <taxon>Limosa</taxon>
    </lineage>
</organism>
<feature type="region of interest" description="Disordered" evidence="1">
    <location>
        <begin position="46"/>
        <end position="72"/>
    </location>
</feature>
<name>A0A2I0UBQ7_LIMLA</name>
<reference evidence="3" key="1">
    <citation type="submission" date="2017-11" db="EMBL/GenBank/DDBJ databases">
        <authorList>
            <person name="Lima N.C."/>
            <person name="Parody-Merino A.M."/>
            <person name="Battley P.F."/>
            <person name="Fidler A.E."/>
            <person name="Prosdocimi F."/>
        </authorList>
    </citation>
    <scope>NUCLEOTIDE SEQUENCE [LARGE SCALE GENOMIC DNA]</scope>
</reference>
<dbReference type="AlphaFoldDB" id="A0A2I0UBQ7"/>
<proteinExistence type="predicted"/>
<evidence type="ECO:0000313" key="2">
    <source>
        <dbReference type="EMBL" id="PKU43490.1"/>
    </source>
</evidence>
<evidence type="ECO:0000256" key="1">
    <source>
        <dbReference type="SAM" id="MobiDB-lite"/>
    </source>
</evidence>
<dbReference type="Proteomes" id="UP000233556">
    <property type="component" value="Unassembled WGS sequence"/>
</dbReference>
<protein>
    <submittedName>
        <fullName evidence="2">Uncharacterized protein</fullName>
    </submittedName>
</protein>
<evidence type="ECO:0000313" key="3">
    <source>
        <dbReference type="Proteomes" id="UP000233556"/>
    </source>
</evidence>
<dbReference type="EMBL" id="KZ505899">
    <property type="protein sequence ID" value="PKU43490.1"/>
    <property type="molecule type" value="Genomic_DNA"/>
</dbReference>